<gene>
    <name evidence="1" type="ORF">N8I77_003811</name>
</gene>
<keyword evidence="2" id="KW-1185">Reference proteome</keyword>
<protein>
    <submittedName>
        <fullName evidence="1">Uncharacterized protein</fullName>
    </submittedName>
</protein>
<reference evidence="1" key="1">
    <citation type="submission" date="2023-06" db="EMBL/GenBank/DDBJ databases">
        <authorList>
            <person name="Noh H."/>
        </authorList>
    </citation>
    <scope>NUCLEOTIDE SEQUENCE</scope>
    <source>
        <strain evidence="1">DUCC20226</strain>
    </source>
</reference>
<organism evidence="1 2">
    <name type="scientific">Phomopsis amygdali</name>
    <name type="common">Fusicoccum amygdali</name>
    <dbReference type="NCBI Taxonomy" id="1214568"/>
    <lineage>
        <taxon>Eukaryota</taxon>
        <taxon>Fungi</taxon>
        <taxon>Dikarya</taxon>
        <taxon>Ascomycota</taxon>
        <taxon>Pezizomycotina</taxon>
        <taxon>Sordariomycetes</taxon>
        <taxon>Sordariomycetidae</taxon>
        <taxon>Diaporthales</taxon>
        <taxon>Diaporthaceae</taxon>
        <taxon>Diaporthe</taxon>
    </lineage>
</organism>
<name>A0AAD9W5C1_PHOAM</name>
<evidence type="ECO:0000313" key="1">
    <source>
        <dbReference type="EMBL" id="KAK2610372.1"/>
    </source>
</evidence>
<accession>A0AAD9W5C1</accession>
<sequence>MPRYPGGAYWPYTFVHQPGGWAEQTFGAGYGSRSGRLNHDFLSPQCNGGDPNSLNGLSLDTVSSLVARLILQNHLTRLGDAGCHGGALWGCTPSPSSLASHCHGAAPVNRCLAPCVHTCPTATQPHMGTNNVFVIPANHVHQQSQMGAAGLAGLAGLGGLNNVSMFLNGLGLGLGGVSSGCGGGLNLAHGFNSPSSGAGLGAQINLNRFSCPSCNVHL</sequence>
<dbReference type="Proteomes" id="UP001265746">
    <property type="component" value="Unassembled WGS sequence"/>
</dbReference>
<dbReference type="EMBL" id="JAUJFL010000002">
    <property type="protein sequence ID" value="KAK2610372.1"/>
    <property type="molecule type" value="Genomic_DNA"/>
</dbReference>
<comment type="caution">
    <text evidence="1">The sequence shown here is derived from an EMBL/GenBank/DDBJ whole genome shotgun (WGS) entry which is preliminary data.</text>
</comment>
<evidence type="ECO:0000313" key="2">
    <source>
        <dbReference type="Proteomes" id="UP001265746"/>
    </source>
</evidence>
<proteinExistence type="predicted"/>
<dbReference type="AlphaFoldDB" id="A0AAD9W5C1"/>